<name>A0A1I0NI67_9RHOB</name>
<dbReference type="EMBL" id="FOJB01000001">
    <property type="protein sequence ID" value="SEW00877.1"/>
    <property type="molecule type" value="Genomic_DNA"/>
</dbReference>
<evidence type="ECO:0000313" key="1">
    <source>
        <dbReference type="EMBL" id="SEW00877.1"/>
    </source>
</evidence>
<reference evidence="1 2" key="1">
    <citation type="submission" date="2016-10" db="EMBL/GenBank/DDBJ databases">
        <authorList>
            <person name="de Groot N.N."/>
        </authorList>
    </citation>
    <scope>NUCLEOTIDE SEQUENCE [LARGE SCALE GENOMIC DNA]</scope>
    <source>
        <strain evidence="1 2">DSM 29439</strain>
    </source>
</reference>
<dbReference type="AlphaFoldDB" id="A0A1I0NI67"/>
<gene>
    <name evidence="1" type="ORF">SAMN05444851_0836</name>
</gene>
<sequence>MSHVPLPMKSVNLPPLLSDFSQDVKAKGPHSGTALGTQHFSGRLNAKFTVQSQEFLKTAKTTTEKRMIHVDLDGSEFGAPTNMKDQDDYRGFFVEWIHYKMWIQKHGESPDPAKPLKGWDILREAPNTSNQTGSVTSSISFGLDASGGVMGDMPMGTVGAHIGVSNSHTHSLKDFTFMQHSTGSVLAHEINMTMTGDGSPYKSASDLINPWQSPFVGIRLRSLPNLAKSNVPLIGQGVWMNENDAALTDKVTVHIAVTPHWLLTEGMYDGSLHHWNTAFGGTFKYKQEIDFTLLG</sequence>
<organism evidence="1 2">
    <name type="scientific">Aliiroseovarius sediminilitoris</name>
    <dbReference type="NCBI Taxonomy" id="1173584"/>
    <lineage>
        <taxon>Bacteria</taxon>
        <taxon>Pseudomonadati</taxon>
        <taxon>Pseudomonadota</taxon>
        <taxon>Alphaproteobacteria</taxon>
        <taxon>Rhodobacterales</taxon>
        <taxon>Paracoccaceae</taxon>
        <taxon>Aliiroseovarius</taxon>
    </lineage>
</organism>
<protein>
    <submittedName>
        <fullName evidence="1">Uncharacterized protein</fullName>
    </submittedName>
</protein>
<evidence type="ECO:0000313" key="2">
    <source>
        <dbReference type="Proteomes" id="UP000199650"/>
    </source>
</evidence>
<proteinExistence type="predicted"/>
<dbReference type="Proteomes" id="UP000199650">
    <property type="component" value="Unassembled WGS sequence"/>
</dbReference>
<accession>A0A1I0NI67</accession>
<keyword evidence="2" id="KW-1185">Reference proteome</keyword>
<dbReference type="OrthoDB" id="9838504at2"/>